<evidence type="ECO:0000256" key="4">
    <source>
        <dbReference type="ARBA" id="ARBA00032407"/>
    </source>
</evidence>
<evidence type="ECO:0000256" key="3">
    <source>
        <dbReference type="ARBA" id="ARBA00029754"/>
    </source>
</evidence>
<sequence>MKMYDAKLIDELTIHDPNIDKSLVAKALDFAVKYHGNQKRDSGEPYYTHPIAVAKIVANLKFDASTIITAILHDTIEDTELTLEEINKNFGPEIASLVDGVTKLKRVKLNKDQVHQAENFRKLFLAMVADIRVLVVKIADRLHNMRTISFKSDEKRRKISLETLEIYSPLAERVGFHKIKNELQEISFRNLYPEVYEMVIKKLNNISENRKSLIENIVIELTDVLASHGLKAEVCGRQKEPYSIWTKMVNKNIAFDNLSDIMGFRILVGTQDDCYKALGIIHSSFKVLPGTFHDFISIPKQNGYQSLHTLIIGPMQKQIEIQIRTYEMHQVAEVGLAAHWTYKQGYQDKNTEQYRWMRELISIIEHSNSSEEMLHHTKLAMYQNQIFCFTPGGDIITLPKKATAIDFAYALSSDFGHHCIGVKINGTLMPLPTELKTGDMVEVLASDTQHPIGAWEDWVVTGKAKAEIRKYLRSQDTEVNINLGKNILENALLSINISNFDKVLSTAATKLNKTLEELYLKVGTGEISTKEVIDTLDLKPSRLRSIFRFPKFKKVTQQEIQHSPIAGLIPGISMHFAKCCNPIPGDKIVGIVYSGKGVTIHIKGCKVYTKVGASLDKILNLSWRQLDTDLKYAARIRIISHRDDRVVNLIVGHLSKLSVRLINMQVKKVDEFFNDILCDIEVIDTEALNNLLSALNVESLIHSAKRVV</sequence>
<dbReference type="NCBIfam" id="TIGR00691">
    <property type="entry name" value="spoT_relA"/>
    <property type="match status" value="1"/>
</dbReference>
<dbReference type="InterPro" id="IPR004095">
    <property type="entry name" value="TGS"/>
</dbReference>
<protein>
    <recommendedName>
        <fullName evidence="2">GTP pyrophosphokinase rsh</fullName>
        <ecNumber evidence="1">2.7.6.5</ecNumber>
    </recommendedName>
    <alternativeName>
        <fullName evidence="4">(p)ppGpp synthase</fullName>
    </alternativeName>
    <alternativeName>
        <fullName evidence="3">ATP:GTP 3'-pyrophosphotransferase</fullName>
    </alternativeName>
</protein>
<dbReference type="EMBL" id="CP027845">
    <property type="protein sequence ID" value="AVP87148.1"/>
    <property type="molecule type" value="Genomic_DNA"/>
</dbReference>
<dbReference type="InterPro" id="IPR012676">
    <property type="entry name" value="TGS-like"/>
</dbReference>
<dbReference type="Pfam" id="PF02824">
    <property type="entry name" value="TGS"/>
    <property type="match status" value="1"/>
</dbReference>
<dbReference type="Pfam" id="PF19296">
    <property type="entry name" value="RelA_AH_RIS"/>
    <property type="match status" value="2"/>
</dbReference>
<dbReference type="GO" id="GO:0015969">
    <property type="term" value="P:guanosine tetraphosphate metabolic process"/>
    <property type="evidence" value="ECO:0007669"/>
    <property type="project" value="InterPro"/>
</dbReference>
<dbReference type="InterPro" id="IPR007685">
    <property type="entry name" value="RelA_SpoT"/>
</dbReference>
<dbReference type="SMART" id="SM00954">
    <property type="entry name" value="RelA_SpoT"/>
    <property type="match status" value="1"/>
</dbReference>
<evidence type="ECO:0000259" key="8">
    <source>
        <dbReference type="PROSITE" id="PS51880"/>
    </source>
</evidence>
<feature type="domain" description="TGS" evidence="8">
    <location>
        <begin position="384"/>
        <end position="445"/>
    </location>
</feature>
<evidence type="ECO:0000313" key="10">
    <source>
        <dbReference type="Proteomes" id="UP000241762"/>
    </source>
</evidence>
<comment type="similarity">
    <text evidence="6">Belongs to the relA/spoT family.</text>
</comment>
<dbReference type="PANTHER" id="PTHR21262">
    <property type="entry name" value="GUANOSINE-3',5'-BIS DIPHOSPHATE 3'-PYROPHOSPHOHYDROLASE"/>
    <property type="match status" value="1"/>
</dbReference>
<gene>
    <name evidence="9" type="ORF">phytr_1900</name>
</gene>
<dbReference type="InterPro" id="IPR012675">
    <property type="entry name" value="Beta-grasp_dom_sf"/>
</dbReference>
<dbReference type="KEGG" id="ptc:phytr_1900"/>
<dbReference type="InterPro" id="IPR003607">
    <property type="entry name" value="HD/PDEase_dom"/>
</dbReference>
<dbReference type="PROSITE" id="PS51880">
    <property type="entry name" value="TGS"/>
    <property type="match status" value="1"/>
</dbReference>
<dbReference type="EC" id="2.7.6.5" evidence="1"/>
<dbReference type="InterPro" id="IPR004811">
    <property type="entry name" value="RelA/Spo_fam"/>
</dbReference>
<dbReference type="FunFam" id="1.10.3210.10:FF:000001">
    <property type="entry name" value="GTP pyrophosphokinase RelA"/>
    <property type="match status" value="1"/>
</dbReference>
<dbReference type="SUPFAM" id="SSF81301">
    <property type="entry name" value="Nucleotidyltransferase"/>
    <property type="match status" value="1"/>
</dbReference>
<feature type="domain" description="HD" evidence="7">
    <location>
        <begin position="46"/>
        <end position="145"/>
    </location>
</feature>
<comment type="catalytic activity">
    <reaction evidence="5">
        <text>GTP + ATP = guanosine 3'-diphosphate 5'-triphosphate + AMP</text>
        <dbReference type="Rhea" id="RHEA:22088"/>
        <dbReference type="ChEBI" id="CHEBI:30616"/>
        <dbReference type="ChEBI" id="CHEBI:37565"/>
        <dbReference type="ChEBI" id="CHEBI:142410"/>
        <dbReference type="ChEBI" id="CHEBI:456215"/>
        <dbReference type="EC" id="2.7.6.5"/>
    </reaction>
</comment>
<dbReference type="InterPro" id="IPR045600">
    <property type="entry name" value="RelA/SpoT_AH_RIS"/>
</dbReference>
<dbReference type="InterPro" id="IPR006674">
    <property type="entry name" value="HD_domain"/>
</dbReference>
<proteinExistence type="inferred from homology"/>
<name>A0A2P1P799_9RICK</name>
<dbReference type="InterPro" id="IPR043519">
    <property type="entry name" value="NT_sf"/>
</dbReference>
<comment type="function">
    <text evidence="6">In eubacteria ppGpp (guanosine 3'-diphosphate 5'-diphosphate) is a mediator of the stringent response that coordinates a variety of cellular activities in response to changes in nutritional abundance.</text>
</comment>
<evidence type="ECO:0000259" key="7">
    <source>
        <dbReference type="PROSITE" id="PS51831"/>
    </source>
</evidence>
<dbReference type="SUPFAM" id="SSF109604">
    <property type="entry name" value="HD-domain/PDEase-like"/>
    <property type="match status" value="1"/>
</dbReference>
<evidence type="ECO:0000256" key="6">
    <source>
        <dbReference type="RuleBase" id="RU003847"/>
    </source>
</evidence>
<dbReference type="SMART" id="SM00471">
    <property type="entry name" value="HDc"/>
    <property type="match status" value="1"/>
</dbReference>
<dbReference type="AlphaFoldDB" id="A0A2P1P799"/>
<dbReference type="CDD" id="cd00077">
    <property type="entry name" value="HDc"/>
    <property type="match status" value="1"/>
</dbReference>
<dbReference type="GO" id="GO:0005886">
    <property type="term" value="C:plasma membrane"/>
    <property type="evidence" value="ECO:0007669"/>
    <property type="project" value="TreeGrafter"/>
</dbReference>
<accession>A0A2P1P799</accession>
<dbReference type="GO" id="GO:0042594">
    <property type="term" value="P:response to starvation"/>
    <property type="evidence" value="ECO:0007669"/>
    <property type="project" value="TreeGrafter"/>
</dbReference>
<dbReference type="CDD" id="cd01668">
    <property type="entry name" value="TGS_RSH"/>
    <property type="match status" value="1"/>
</dbReference>
<evidence type="ECO:0000256" key="5">
    <source>
        <dbReference type="ARBA" id="ARBA00048244"/>
    </source>
</evidence>
<dbReference type="GO" id="GO:0008728">
    <property type="term" value="F:GTP diphosphokinase activity"/>
    <property type="evidence" value="ECO:0007669"/>
    <property type="project" value="UniProtKB-EC"/>
</dbReference>
<dbReference type="CDD" id="cd05399">
    <property type="entry name" value="NT_Rel-Spo_like"/>
    <property type="match status" value="1"/>
</dbReference>
<dbReference type="Pfam" id="PF04607">
    <property type="entry name" value="RelA_SpoT"/>
    <property type="match status" value="1"/>
</dbReference>
<dbReference type="SUPFAM" id="SSF81271">
    <property type="entry name" value="TGS-like"/>
    <property type="match status" value="1"/>
</dbReference>
<dbReference type="Gene3D" id="1.10.3210.10">
    <property type="entry name" value="Hypothetical protein af1432"/>
    <property type="match status" value="1"/>
</dbReference>
<dbReference type="InterPro" id="IPR033655">
    <property type="entry name" value="TGS_RelA/SpoT"/>
</dbReference>
<dbReference type="FunFam" id="3.30.460.10:FF:000001">
    <property type="entry name" value="GTP pyrophosphokinase RelA"/>
    <property type="match status" value="1"/>
</dbReference>
<dbReference type="Gene3D" id="3.10.20.30">
    <property type="match status" value="1"/>
</dbReference>
<dbReference type="GO" id="GO:0015949">
    <property type="term" value="P:nucleobase-containing small molecule interconversion"/>
    <property type="evidence" value="ECO:0007669"/>
    <property type="project" value="UniProtKB-ARBA"/>
</dbReference>
<dbReference type="PROSITE" id="PS51831">
    <property type="entry name" value="HD"/>
    <property type="match status" value="1"/>
</dbReference>
<dbReference type="Pfam" id="PF13328">
    <property type="entry name" value="HD_4"/>
    <property type="match status" value="1"/>
</dbReference>
<dbReference type="PANTHER" id="PTHR21262:SF36">
    <property type="entry name" value="BIFUNCTIONAL (P)PPGPP SYNTHASE_HYDROLASE SPOT"/>
    <property type="match status" value="1"/>
</dbReference>
<evidence type="ECO:0000256" key="1">
    <source>
        <dbReference type="ARBA" id="ARBA00013251"/>
    </source>
</evidence>
<reference evidence="9 10" key="1">
    <citation type="submission" date="2018-03" db="EMBL/GenBank/DDBJ databases">
        <title>A gene transfer event suggests a long-term partnership between eustigmatophyte algae and a novel lineage of endosymbiotic bacteria.</title>
        <authorList>
            <person name="Yurchenko T."/>
            <person name="Sevcikova T."/>
            <person name="Pribyl P."/>
            <person name="El Karkouri K."/>
            <person name="Klimes V."/>
            <person name="Amaral R."/>
            <person name="Zbrankova V."/>
            <person name="Kim E."/>
            <person name="Raoult D."/>
            <person name="Santos L.M.A."/>
            <person name="Elias M."/>
        </authorList>
    </citation>
    <scope>NUCLEOTIDE SEQUENCE [LARGE SCALE GENOMIC DNA]</scope>
    <source>
        <strain evidence="9">CCALA 838</strain>
    </source>
</reference>
<keyword evidence="10" id="KW-1185">Reference proteome</keyword>
<evidence type="ECO:0000256" key="2">
    <source>
        <dbReference type="ARBA" id="ARBA00014315"/>
    </source>
</evidence>
<dbReference type="Proteomes" id="UP000241762">
    <property type="component" value="Chromosome"/>
</dbReference>
<evidence type="ECO:0000313" key="9">
    <source>
        <dbReference type="EMBL" id="AVP87148.1"/>
    </source>
</evidence>
<organism evidence="9 10">
    <name type="scientific">Candidatus Phycorickettsia trachydisci</name>
    <dbReference type="NCBI Taxonomy" id="2115978"/>
    <lineage>
        <taxon>Bacteria</taxon>
        <taxon>Pseudomonadati</taxon>
        <taxon>Pseudomonadota</taxon>
        <taxon>Alphaproteobacteria</taxon>
        <taxon>Rickettsiales</taxon>
        <taxon>Rickettsiaceae</taxon>
        <taxon>Candidatus Phycorickettsia</taxon>
    </lineage>
</organism>
<dbReference type="GO" id="GO:0008893">
    <property type="term" value="F:guanosine-3',5'-bis(diphosphate) 3'-diphosphatase activity"/>
    <property type="evidence" value="ECO:0007669"/>
    <property type="project" value="TreeGrafter"/>
</dbReference>
<dbReference type="Gene3D" id="3.30.460.10">
    <property type="entry name" value="Beta Polymerase, domain 2"/>
    <property type="match status" value="1"/>
</dbReference>
<dbReference type="FunFam" id="3.10.20.30:FF:000002">
    <property type="entry name" value="GTP pyrophosphokinase (RelA/SpoT)"/>
    <property type="match status" value="1"/>
</dbReference>